<dbReference type="PANTHER" id="PTHR36987">
    <property type="entry name" value="NADH DEHYDROGENASE [UBIQUINONE] 1 BETA SUBCOMPLEX SUBUNIT 2-LIKE"/>
    <property type="match status" value="1"/>
</dbReference>
<protein>
    <submittedName>
        <fullName evidence="1">Uncharacterized protein</fullName>
    </submittedName>
</protein>
<gene>
    <name evidence="1" type="ORF">CROS1312_LOCUS691</name>
</gene>
<dbReference type="AlphaFoldDB" id="A0A7S2T7T1"/>
<evidence type="ECO:0000313" key="1">
    <source>
        <dbReference type="EMBL" id="CAD9721424.1"/>
    </source>
</evidence>
<organism evidence="1">
    <name type="scientific">Chloropicon roscoffensis</name>
    <dbReference type="NCBI Taxonomy" id="1461544"/>
    <lineage>
        <taxon>Eukaryota</taxon>
        <taxon>Viridiplantae</taxon>
        <taxon>Chlorophyta</taxon>
        <taxon>Chloropicophyceae</taxon>
        <taxon>Chloropicales</taxon>
        <taxon>Chloropicaceae</taxon>
        <taxon>Chloropicon</taxon>
    </lineage>
</organism>
<reference evidence="1" key="1">
    <citation type="submission" date="2021-01" db="EMBL/GenBank/DDBJ databases">
        <authorList>
            <person name="Corre E."/>
            <person name="Pelletier E."/>
            <person name="Niang G."/>
            <person name="Scheremetjew M."/>
            <person name="Finn R."/>
            <person name="Kale V."/>
            <person name="Holt S."/>
            <person name="Cochrane G."/>
            <person name="Meng A."/>
            <person name="Brown T."/>
            <person name="Cohen L."/>
        </authorList>
    </citation>
    <scope>NUCLEOTIDE SEQUENCE</scope>
    <source>
        <strain evidence="1">RCC2335</strain>
    </source>
</reference>
<name>A0A7S2T7T1_9CHLO</name>
<dbReference type="InterPro" id="IPR044980">
    <property type="entry name" value="NDUFB2_plant/fungi"/>
</dbReference>
<dbReference type="GO" id="GO:0005743">
    <property type="term" value="C:mitochondrial inner membrane"/>
    <property type="evidence" value="ECO:0007669"/>
    <property type="project" value="InterPro"/>
</dbReference>
<accession>A0A7S2T7T1</accession>
<proteinExistence type="predicted"/>
<dbReference type="EMBL" id="HBHM01000922">
    <property type="protein sequence ID" value="CAD9721424.1"/>
    <property type="molecule type" value="Transcribed_RNA"/>
</dbReference>
<sequence length="105" mass="11697">MATFATFASAAARGLGLRTQVTPASLRTAATTTRSYASSGGKSETFEGVTIHHASTWHKALAHGFGGVMWFWIFYRLRNDFDTFIFGHAQHFEHEMEHEKDGGHH</sequence>
<dbReference type="GO" id="GO:0045271">
    <property type="term" value="C:respiratory chain complex I"/>
    <property type="evidence" value="ECO:0007669"/>
    <property type="project" value="InterPro"/>
</dbReference>
<dbReference type="PANTHER" id="PTHR36987:SF1">
    <property type="entry name" value="NADH DEHYDROGENASE [UBIQUINONE] 1 BETA SUBCOMPLEX SUBUNIT 2"/>
    <property type="match status" value="1"/>
</dbReference>